<dbReference type="Proteomes" id="UP000198848">
    <property type="component" value="Unassembled WGS sequence"/>
</dbReference>
<evidence type="ECO:0000256" key="1">
    <source>
        <dbReference type="SAM" id="MobiDB-lite"/>
    </source>
</evidence>
<keyword evidence="3" id="KW-1185">Reference proteome</keyword>
<reference evidence="3" key="1">
    <citation type="submission" date="2016-10" db="EMBL/GenBank/DDBJ databases">
        <authorList>
            <person name="Varghese N."/>
            <person name="Submissions S."/>
        </authorList>
    </citation>
    <scope>NUCLEOTIDE SEQUENCE [LARGE SCALE GENOMIC DNA]</scope>
    <source>
        <strain evidence="3">DSM 24767</strain>
    </source>
</reference>
<evidence type="ECO:0000313" key="2">
    <source>
        <dbReference type="EMBL" id="SDQ62144.1"/>
    </source>
</evidence>
<sequence>MAGLAGCLDGIQEHFGLQGVVPIEIENQADETYNLLLEAHDPETGRQTYDESFAVSPQGRTMPQHLDRADQRFRVVRFTVDNEPLETREVSITSETELVIIHITGDDLVIDVRRGDAAGNETVTEDDTPGDDAAGNETENDDADTS</sequence>
<organism evidence="2 3">
    <name type="scientific">Natronobacterium texcoconense</name>
    <dbReference type="NCBI Taxonomy" id="1095778"/>
    <lineage>
        <taxon>Archaea</taxon>
        <taxon>Methanobacteriati</taxon>
        <taxon>Methanobacteriota</taxon>
        <taxon>Stenosarchaea group</taxon>
        <taxon>Halobacteria</taxon>
        <taxon>Halobacteriales</taxon>
        <taxon>Natrialbaceae</taxon>
        <taxon>Natronobacterium</taxon>
    </lineage>
</organism>
<protein>
    <submittedName>
        <fullName evidence="2">Uncharacterized protein</fullName>
    </submittedName>
</protein>
<dbReference type="STRING" id="1095778.SAMN04489842_1363"/>
<accession>A0A1H1CD80</accession>
<evidence type="ECO:0000313" key="3">
    <source>
        <dbReference type="Proteomes" id="UP000198848"/>
    </source>
</evidence>
<name>A0A1H1CD80_NATTX</name>
<dbReference type="AlphaFoldDB" id="A0A1H1CD80"/>
<gene>
    <name evidence="2" type="ORF">SAMN04489842_1363</name>
</gene>
<feature type="region of interest" description="Disordered" evidence="1">
    <location>
        <begin position="119"/>
        <end position="146"/>
    </location>
</feature>
<proteinExistence type="predicted"/>
<dbReference type="EMBL" id="FNLC01000001">
    <property type="protein sequence ID" value="SDQ62144.1"/>
    <property type="molecule type" value="Genomic_DNA"/>
</dbReference>